<evidence type="ECO:0000259" key="5">
    <source>
        <dbReference type="PROSITE" id="PS50893"/>
    </source>
</evidence>
<accession>A0A6J7LIC8</accession>
<organism evidence="11">
    <name type="scientific">freshwater metagenome</name>
    <dbReference type="NCBI Taxonomy" id="449393"/>
    <lineage>
        <taxon>unclassified sequences</taxon>
        <taxon>metagenomes</taxon>
        <taxon>ecological metagenomes</taxon>
    </lineage>
</organism>
<dbReference type="PROSITE" id="PS00211">
    <property type="entry name" value="ABC_TRANSPORTER_1"/>
    <property type="match status" value="1"/>
</dbReference>
<dbReference type="EMBL" id="CAFBNU010000018">
    <property type="protein sequence ID" value="CAB4967927.1"/>
    <property type="molecule type" value="Genomic_DNA"/>
</dbReference>
<dbReference type="InterPro" id="IPR003593">
    <property type="entry name" value="AAA+_ATPase"/>
</dbReference>
<reference evidence="11" key="1">
    <citation type="submission" date="2020-05" db="EMBL/GenBank/DDBJ databases">
        <authorList>
            <person name="Chiriac C."/>
            <person name="Salcher M."/>
            <person name="Ghai R."/>
            <person name="Kavagutti S V."/>
        </authorList>
    </citation>
    <scope>NUCLEOTIDE SEQUENCE</scope>
</reference>
<evidence type="ECO:0000256" key="4">
    <source>
        <dbReference type="ARBA" id="ARBA00022840"/>
    </source>
</evidence>
<evidence type="ECO:0000256" key="2">
    <source>
        <dbReference type="ARBA" id="ARBA00022448"/>
    </source>
</evidence>
<protein>
    <submittedName>
        <fullName evidence="11">Unannotated protein</fullName>
    </submittedName>
</protein>
<dbReference type="Pfam" id="PF00005">
    <property type="entry name" value="ABC_tran"/>
    <property type="match status" value="1"/>
</dbReference>
<evidence type="ECO:0000313" key="6">
    <source>
        <dbReference type="EMBL" id="CAB4673162.1"/>
    </source>
</evidence>
<dbReference type="EMBL" id="CAFBPT010000014">
    <property type="protein sequence ID" value="CAB5033228.1"/>
    <property type="molecule type" value="Genomic_DNA"/>
</dbReference>
<dbReference type="PANTHER" id="PTHR42734:SF5">
    <property type="entry name" value="IRON TRANSPORT SYSTEM ATP-BINDING PROTEIN HI_0361-RELATED"/>
    <property type="match status" value="1"/>
</dbReference>
<keyword evidence="2" id="KW-0813">Transport</keyword>
<dbReference type="InterPro" id="IPR017871">
    <property type="entry name" value="ABC_transporter-like_CS"/>
</dbReference>
<dbReference type="PROSITE" id="PS50893">
    <property type="entry name" value="ABC_TRANSPORTER_2"/>
    <property type="match status" value="1"/>
</dbReference>
<proteinExistence type="inferred from homology"/>
<gene>
    <name evidence="6" type="ORF">UFOPK2343_00512</name>
    <name evidence="7" type="ORF">UFOPK2652_01104</name>
    <name evidence="8" type="ORF">UFOPK3128_01274</name>
    <name evidence="9" type="ORF">UFOPK3227_00313</name>
    <name evidence="10" type="ORF">UFOPK3511_01137</name>
    <name evidence="11" type="ORF">UFOPK3880_01266</name>
    <name evidence="12" type="ORF">UFOPK4146_01236</name>
</gene>
<dbReference type="GO" id="GO:0005524">
    <property type="term" value="F:ATP binding"/>
    <property type="evidence" value="ECO:0007669"/>
    <property type="project" value="UniProtKB-KW"/>
</dbReference>
<dbReference type="EMBL" id="CAFAHD010000019">
    <property type="protein sequence ID" value="CAB4837299.1"/>
    <property type="molecule type" value="Genomic_DNA"/>
</dbReference>
<evidence type="ECO:0000313" key="11">
    <source>
        <dbReference type="EMBL" id="CAB4967927.1"/>
    </source>
</evidence>
<dbReference type="EMBL" id="CAEZXD010000009">
    <property type="protein sequence ID" value="CAB4673162.1"/>
    <property type="molecule type" value="Genomic_DNA"/>
</dbReference>
<evidence type="ECO:0000256" key="1">
    <source>
        <dbReference type="ARBA" id="ARBA00005417"/>
    </source>
</evidence>
<comment type="similarity">
    <text evidence="1">Belongs to the ABC transporter superfamily.</text>
</comment>
<dbReference type="InterPro" id="IPR050153">
    <property type="entry name" value="Metal_Ion_Import_ABC"/>
</dbReference>
<keyword evidence="4" id="KW-0067">ATP-binding</keyword>
<dbReference type="CDD" id="cd03214">
    <property type="entry name" value="ABC_Iron-Siderophores_B12_Hemin"/>
    <property type="match status" value="1"/>
</dbReference>
<feature type="domain" description="ABC transporter" evidence="5">
    <location>
        <begin position="90"/>
        <end position="296"/>
    </location>
</feature>
<sequence length="297" mass="31203">MRKLLILALALAFSGGGHAYAHQPVALLNTDTTASKGPLLVDGTVSFAIRAAFTKVGEKKAFRAGYVQGDEINVQYLIVDKKPLNALRPAQLPSLVITSPTGSSMTLEIDGREIIAGFSQEIPSGAITAIVGPNGSGKSTLLAAISGLITPTSGTIIIDGVQSAATSPSKLAKVRAMAIQSQFYSLGFTVRQVIEMAGPADGVIKELELTNIADRLVTTLSGGESQRVVIAQAVAQNTPILLLDEPLAAQDIESRERIIQLLTKLADSGKTVVVVVHENEKDLTWASGNLIQIQSII</sequence>
<dbReference type="Gene3D" id="3.40.50.300">
    <property type="entry name" value="P-loop containing nucleotide triphosphate hydrolases"/>
    <property type="match status" value="1"/>
</dbReference>
<dbReference type="InterPro" id="IPR003439">
    <property type="entry name" value="ABC_transporter-like_ATP-bd"/>
</dbReference>
<evidence type="ECO:0000313" key="7">
    <source>
        <dbReference type="EMBL" id="CAB4716024.1"/>
    </source>
</evidence>
<dbReference type="EMBL" id="CAEZYD010000018">
    <property type="protein sequence ID" value="CAB4716024.1"/>
    <property type="molecule type" value="Genomic_DNA"/>
</dbReference>
<dbReference type="GO" id="GO:0016887">
    <property type="term" value="F:ATP hydrolysis activity"/>
    <property type="evidence" value="ECO:0007669"/>
    <property type="project" value="InterPro"/>
</dbReference>
<name>A0A6J7LIC8_9ZZZZ</name>
<evidence type="ECO:0000313" key="12">
    <source>
        <dbReference type="EMBL" id="CAB5033228.1"/>
    </source>
</evidence>
<dbReference type="InterPro" id="IPR027417">
    <property type="entry name" value="P-loop_NTPase"/>
</dbReference>
<evidence type="ECO:0000313" key="10">
    <source>
        <dbReference type="EMBL" id="CAB4902635.1"/>
    </source>
</evidence>
<keyword evidence="3" id="KW-0547">Nucleotide-binding</keyword>
<dbReference type="AlphaFoldDB" id="A0A6J7LIC8"/>
<evidence type="ECO:0000256" key="3">
    <source>
        <dbReference type="ARBA" id="ARBA00022741"/>
    </source>
</evidence>
<dbReference type="PANTHER" id="PTHR42734">
    <property type="entry name" value="METAL TRANSPORT SYSTEM ATP-BINDING PROTEIN TM_0124-RELATED"/>
    <property type="match status" value="1"/>
</dbReference>
<evidence type="ECO:0000313" key="8">
    <source>
        <dbReference type="EMBL" id="CAB4827398.1"/>
    </source>
</evidence>
<dbReference type="SUPFAM" id="SSF52540">
    <property type="entry name" value="P-loop containing nucleoside triphosphate hydrolases"/>
    <property type="match status" value="1"/>
</dbReference>
<dbReference type="EMBL" id="CAFBMA010000016">
    <property type="protein sequence ID" value="CAB4902635.1"/>
    <property type="molecule type" value="Genomic_DNA"/>
</dbReference>
<dbReference type="EMBL" id="CAFAAZ010000016">
    <property type="protein sequence ID" value="CAB4827398.1"/>
    <property type="molecule type" value="Genomic_DNA"/>
</dbReference>
<dbReference type="SMART" id="SM00382">
    <property type="entry name" value="AAA"/>
    <property type="match status" value="1"/>
</dbReference>
<evidence type="ECO:0000313" key="9">
    <source>
        <dbReference type="EMBL" id="CAB4837299.1"/>
    </source>
</evidence>